<evidence type="ECO:0000313" key="3">
    <source>
        <dbReference type="EMBL" id="AJE85442.1"/>
    </source>
</evidence>
<proteinExistence type="predicted"/>
<dbReference type="AlphaFoldDB" id="A0A0B5F501"/>
<keyword evidence="4" id="KW-1185">Reference proteome</keyword>
<dbReference type="Proteomes" id="UP000031523">
    <property type="component" value="Chromosome"/>
</dbReference>
<evidence type="ECO:0000313" key="4">
    <source>
        <dbReference type="Proteomes" id="UP000031523"/>
    </source>
</evidence>
<feature type="compositionally biased region" description="Polar residues" evidence="1">
    <location>
        <begin position="11"/>
        <end position="31"/>
    </location>
</feature>
<dbReference type="EMBL" id="CP010519">
    <property type="protein sequence ID" value="AJE85442.1"/>
    <property type="molecule type" value="Genomic_DNA"/>
</dbReference>
<evidence type="ECO:0000259" key="2">
    <source>
        <dbReference type="Pfam" id="PF04149"/>
    </source>
</evidence>
<protein>
    <recommendedName>
        <fullName evidence="2">DUF397 domain-containing protein</fullName>
    </recommendedName>
</protein>
<accession>A0A0B5F501</accession>
<reference evidence="3 4" key="1">
    <citation type="submission" date="2015-01" db="EMBL/GenBank/DDBJ databases">
        <title>Enhanced salinomycin production by adjusting the supply of polyketide extender units in Streptomyce albus DSM 41398.</title>
        <authorList>
            <person name="Lu C."/>
        </authorList>
    </citation>
    <scope>NUCLEOTIDE SEQUENCE [LARGE SCALE GENOMIC DNA]</scope>
    <source>
        <strain evidence="4">ATCC 21838 / DSM 41398 / FERM P-419 / JCM 4703 / NBRC 107858</strain>
    </source>
</reference>
<evidence type="ECO:0000256" key="1">
    <source>
        <dbReference type="SAM" id="MobiDB-lite"/>
    </source>
</evidence>
<feature type="region of interest" description="Disordered" evidence="1">
    <location>
        <begin position="1"/>
        <end position="36"/>
    </location>
</feature>
<dbReference type="Pfam" id="PF04149">
    <property type="entry name" value="DUF397"/>
    <property type="match status" value="1"/>
</dbReference>
<dbReference type="InterPro" id="IPR007278">
    <property type="entry name" value="DUF397"/>
</dbReference>
<dbReference type="KEGG" id="sals:SLNWT_5066"/>
<name>A0A0B5F501_STRA4</name>
<feature type="domain" description="DUF397" evidence="2">
    <location>
        <begin position="8"/>
        <end position="61"/>
    </location>
</feature>
<sequence>MRRDLPEAGWQKSSYSPDNGGQCVERQTTSEGLVAAGDSKNRSLGAHAFTAEIWQEFITAVAKGTL</sequence>
<organism evidence="3 4">
    <name type="scientific">Streptomyces albus (strain ATCC 21838 / DSM 41398 / FERM P-419 / JCM 4703 / NBRC 107858)</name>
    <dbReference type="NCBI Taxonomy" id="1081613"/>
    <lineage>
        <taxon>Bacteria</taxon>
        <taxon>Bacillati</taxon>
        <taxon>Actinomycetota</taxon>
        <taxon>Actinomycetes</taxon>
        <taxon>Kitasatosporales</taxon>
        <taxon>Streptomycetaceae</taxon>
        <taxon>Streptomyces</taxon>
    </lineage>
</organism>
<gene>
    <name evidence="3" type="ORF">SLNWT_5066</name>
</gene>